<protein>
    <submittedName>
        <fullName evidence="1">Uncharacterized protein</fullName>
    </submittedName>
</protein>
<sequence length="9" mass="1063">MTRSRVGTR</sequence>
<accession>A0A0A8ZW59</accession>
<reference evidence="1" key="1">
    <citation type="submission" date="2014-09" db="EMBL/GenBank/DDBJ databases">
        <authorList>
            <person name="Magalhaes I.L.F."/>
            <person name="Oliveira U."/>
            <person name="Santos F.R."/>
            <person name="Vidigal T.H.D.A."/>
            <person name="Brescovit A.D."/>
            <person name="Santos A.J."/>
        </authorList>
    </citation>
    <scope>NUCLEOTIDE SEQUENCE</scope>
    <source>
        <tissue evidence="1">Shoot tissue taken approximately 20 cm above the soil surface</tissue>
    </source>
</reference>
<proteinExistence type="predicted"/>
<reference evidence="1" key="2">
    <citation type="journal article" date="2015" name="Data Brief">
        <title>Shoot transcriptome of the giant reed, Arundo donax.</title>
        <authorList>
            <person name="Barrero R.A."/>
            <person name="Guerrero F.D."/>
            <person name="Moolhuijzen P."/>
            <person name="Goolsby J.A."/>
            <person name="Tidwell J."/>
            <person name="Bellgard S.E."/>
            <person name="Bellgard M.I."/>
        </authorList>
    </citation>
    <scope>NUCLEOTIDE SEQUENCE</scope>
    <source>
        <tissue evidence="1">Shoot tissue taken approximately 20 cm above the soil surface</tissue>
    </source>
</reference>
<evidence type="ECO:0000313" key="1">
    <source>
        <dbReference type="EMBL" id="JAD41968.1"/>
    </source>
</evidence>
<organism evidence="1">
    <name type="scientific">Arundo donax</name>
    <name type="common">Giant reed</name>
    <name type="synonym">Donax arundinaceus</name>
    <dbReference type="NCBI Taxonomy" id="35708"/>
    <lineage>
        <taxon>Eukaryota</taxon>
        <taxon>Viridiplantae</taxon>
        <taxon>Streptophyta</taxon>
        <taxon>Embryophyta</taxon>
        <taxon>Tracheophyta</taxon>
        <taxon>Spermatophyta</taxon>
        <taxon>Magnoliopsida</taxon>
        <taxon>Liliopsida</taxon>
        <taxon>Poales</taxon>
        <taxon>Poaceae</taxon>
        <taxon>PACMAD clade</taxon>
        <taxon>Arundinoideae</taxon>
        <taxon>Arundineae</taxon>
        <taxon>Arundo</taxon>
    </lineage>
</organism>
<dbReference type="EMBL" id="GBRH01255927">
    <property type="protein sequence ID" value="JAD41968.1"/>
    <property type="molecule type" value="Transcribed_RNA"/>
</dbReference>
<name>A0A0A8ZW59_ARUDO</name>